<evidence type="ECO:0008006" key="4">
    <source>
        <dbReference type="Google" id="ProtNLM"/>
    </source>
</evidence>
<proteinExistence type="predicted"/>
<dbReference type="RefSeq" id="WP_044639397.1">
    <property type="nucleotide sequence ID" value="NZ_CP007202.1"/>
</dbReference>
<name>A0A0C5WD55_9FLAO</name>
<gene>
    <name evidence="2" type="ORF">AW14_14590</name>
</gene>
<reference evidence="2 3" key="1">
    <citation type="submission" date="2014-02" db="EMBL/GenBank/DDBJ databases">
        <authorList>
            <person name="Young C.-C."/>
            <person name="Hameed A."/>
            <person name="Huang H.-C."/>
            <person name="Shahina M."/>
        </authorList>
    </citation>
    <scope>NUCLEOTIDE SEQUENCE [LARGE SCALE GENOMIC DNA]</scope>
    <source>
        <strain evidence="2 3">CC-SAMT-1</strain>
    </source>
</reference>
<evidence type="ECO:0000256" key="1">
    <source>
        <dbReference type="SAM" id="Phobius"/>
    </source>
</evidence>
<dbReference type="STRING" id="1454006.AW14_14590"/>
<keyword evidence="1" id="KW-0472">Membrane</keyword>
<dbReference type="AlphaFoldDB" id="A0A0C5WD55"/>
<accession>A0A0C5WD55</accession>
<dbReference type="HOGENOM" id="CLU_117650_0_0_10"/>
<evidence type="ECO:0000313" key="3">
    <source>
        <dbReference type="Proteomes" id="UP000032229"/>
    </source>
</evidence>
<keyword evidence="3" id="KW-1185">Reference proteome</keyword>
<dbReference type="OrthoDB" id="1391570at2"/>
<dbReference type="EMBL" id="CP007202">
    <property type="protein sequence ID" value="AJR05013.1"/>
    <property type="molecule type" value="Genomic_DNA"/>
</dbReference>
<keyword evidence="1" id="KW-1133">Transmembrane helix</keyword>
<feature type="transmembrane region" description="Helical" evidence="1">
    <location>
        <begin position="21"/>
        <end position="39"/>
    </location>
</feature>
<protein>
    <recommendedName>
        <fullName evidence="4">DUF4230 domain-containing protein</fullName>
    </recommendedName>
</protein>
<evidence type="ECO:0000313" key="2">
    <source>
        <dbReference type="EMBL" id="AJR05013.1"/>
    </source>
</evidence>
<organism evidence="2 3">
    <name type="scientific">Siansivirga zeaxanthinifaciens CC-SAMT-1</name>
    <dbReference type="NCBI Taxonomy" id="1454006"/>
    <lineage>
        <taxon>Bacteria</taxon>
        <taxon>Pseudomonadati</taxon>
        <taxon>Bacteroidota</taxon>
        <taxon>Flavobacteriia</taxon>
        <taxon>Flavobacteriales</taxon>
        <taxon>Flavobacteriaceae</taxon>
        <taxon>Siansivirga</taxon>
    </lineage>
</organism>
<keyword evidence="1" id="KW-0812">Transmembrane</keyword>
<dbReference type="InterPro" id="IPR025324">
    <property type="entry name" value="DUF4230"/>
</dbReference>
<sequence>MSITVIIKTRKMINTNFIKDIIIKTYIKLICLVFCLALLSCGNEELKKGEIEEQLRDLQELGTSEYVLNKIIIAEDNQWYTIGDRKVVITMTASLKAGVDFSEIKLIEIDNESKIITLQVPNSKIILLDIKPEDIKYDFVKVSSTRSEFSNKELNDIQILGEKNIQEKIKELNILNDADKNAQLFLKNWLNSMGFNQIKFI</sequence>
<dbReference type="Pfam" id="PF14014">
    <property type="entry name" value="DUF4230"/>
    <property type="match status" value="1"/>
</dbReference>
<dbReference type="Proteomes" id="UP000032229">
    <property type="component" value="Chromosome"/>
</dbReference>
<dbReference type="KEGG" id="sze:AW14_14590"/>